<proteinExistence type="predicted"/>
<protein>
    <submittedName>
        <fullName evidence="7">Pyridoxal phosphate-dependent aminotransferase family protein</fullName>
    </submittedName>
</protein>
<dbReference type="InterPro" id="IPR015421">
    <property type="entry name" value="PyrdxlP-dep_Trfase_major"/>
</dbReference>
<dbReference type="InterPro" id="IPR015424">
    <property type="entry name" value="PyrdxlP-dep_Trfase"/>
</dbReference>
<dbReference type="Gene3D" id="3.90.1150.10">
    <property type="entry name" value="Aspartate Aminotransferase, domain 1"/>
    <property type="match status" value="1"/>
</dbReference>
<name>A0ABY3PD16_9STAP</name>
<dbReference type="Gene3D" id="3.40.640.10">
    <property type="entry name" value="Type I PLP-dependent aspartate aminotransferase-like (Major domain)"/>
    <property type="match status" value="1"/>
</dbReference>
<dbReference type="InterPro" id="IPR004839">
    <property type="entry name" value="Aminotransferase_I/II_large"/>
</dbReference>
<dbReference type="SUPFAM" id="SSF53383">
    <property type="entry name" value="PLP-dependent transferases"/>
    <property type="match status" value="1"/>
</dbReference>
<keyword evidence="3" id="KW-0808">Transferase</keyword>
<evidence type="ECO:0000256" key="4">
    <source>
        <dbReference type="ARBA" id="ARBA00022898"/>
    </source>
</evidence>
<keyword evidence="4" id="KW-0663">Pyridoxal phosphate</keyword>
<dbReference type="PANTHER" id="PTHR13693">
    <property type="entry name" value="CLASS II AMINOTRANSFERASE/8-AMINO-7-OXONONANOATE SYNTHASE"/>
    <property type="match status" value="1"/>
</dbReference>
<dbReference type="Pfam" id="PF00155">
    <property type="entry name" value="Aminotran_1_2"/>
    <property type="match status" value="1"/>
</dbReference>
<dbReference type="InterPro" id="IPR015422">
    <property type="entry name" value="PyrdxlP-dep_Trfase_small"/>
</dbReference>
<accession>A0ABY3PD16</accession>
<feature type="coiled-coil region" evidence="5">
    <location>
        <begin position="266"/>
        <end position="293"/>
    </location>
</feature>
<evidence type="ECO:0000313" key="8">
    <source>
        <dbReference type="Proteomes" id="UP001197626"/>
    </source>
</evidence>
<evidence type="ECO:0000256" key="1">
    <source>
        <dbReference type="ARBA" id="ARBA00001933"/>
    </source>
</evidence>
<keyword evidence="5" id="KW-0175">Coiled coil</keyword>
<dbReference type="InterPro" id="IPR050087">
    <property type="entry name" value="AON_synthase_class-II"/>
</dbReference>
<comment type="cofactor">
    <cofactor evidence="1">
        <name>pyridoxal 5'-phosphate</name>
        <dbReference type="ChEBI" id="CHEBI:597326"/>
    </cofactor>
</comment>
<evidence type="ECO:0000256" key="2">
    <source>
        <dbReference type="ARBA" id="ARBA00011738"/>
    </source>
</evidence>
<evidence type="ECO:0000259" key="6">
    <source>
        <dbReference type="Pfam" id="PF00155"/>
    </source>
</evidence>
<dbReference type="PANTHER" id="PTHR13693:SF100">
    <property type="entry name" value="8-AMINO-7-OXONONANOATE SYNTHASE"/>
    <property type="match status" value="1"/>
</dbReference>
<comment type="subunit">
    <text evidence="2">Homodimer.</text>
</comment>
<gene>
    <name evidence="7" type="ORF">LN051_00705</name>
</gene>
<keyword evidence="7" id="KW-0032">Aminotransferase</keyword>
<dbReference type="RefSeq" id="WP_229292724.1">
    <property type="nucleotide sequence ID" value="NZ_CP086654.1"/>
</dbReference>
<evidence type="ECO:0000256" key="3">
    <source>
        <dbReference type="ARBA" id="ARBA00022679"/>
    </source>
</evidence>
<keyword evidence="8" id="KW-1185">Reference proteome</keyword>
<dbReference type="EMBL" id="CP086654">
    <property type="protein sequence ID" value="UEX90227.1"/>
    <property type="molecule type" value="Genomic_DNA"/>
</dbReference>
<feature type="domain" description="Aminotransferase class I/classII large" evidence="6">
    <location>
        <begin position="36"/>
        <end position="360"/>
    </location>
</feature>
<sequence>MAFEAQLEALKTRGQYRHLREVETVLQQRIYKDGKEWLNFTSNDYLGLGQRPLDVNQLQAYGEKYASHLASSRLVSGNSALYTKLEQQMGEALGYEAALIMASGYDANLAVFQIFKRQDVVIFSDALNHASIIDGIHLSRVKKVIFPHRDYDMLKKEMAKYPNATKVIVTDTVFSTNGHLVNLDAIRRLKMEFDNTIIVVDDSHGFGLGYDMSYDDIDVVTTSLSKGLGAHGGLILCSKVIKDMLVNMARPLIYSNCMPTMNLYLIEQQFEALEEAQNERERLHHNIQEFNHYFGSSCGASTAIKAIEVKNNKQANDVYEALLTEGIWVSLFRYPTVEKPTLRMSLSSWHKSKDIQKLIHMLQKGGVGGV</sequence>
<dbReference type="GO" id="GO:0008483">
    <property type="term" value="F:transaminase activity"/>
    <property type="evidence" value="ECO:0007669"/>
    <property type="project" value="UniProtKB-KW"/>
</dbReference>
<evidence type="ECO:0000313" key="7">
    <source>
        <dbReference type="EMBL" id="UEX90227.1"/>
    </source>
</evidence>
<reference evidence="7 8" key="1">
    <citation type="journal article" date="2022" name="Pathogens">
        <title>Staphylococcus ratti sp. nov. Isolated from a Lab Rat.</title>
        <authorList>
            <person name="Kovarovic V."/>
            <person name="Sedlacek I."/>
            <person name="Petras P."/>
            <person name="Kralova S."/>
            <person name="Maslanova I."/>
            <person name="Svec P."/>
            <person name="Neumann-Schaal M."/>
            <person name="Botka T."/>
            <person name="Gelbicova T."/>
            <person name="Stankova E."/>
            <person name="Doskar J."/>
            <person name="Pantucek R."/>
        </authorList>
    </citation>
    <scope>NUCLEOTIDE SEQUENCE [LARGE SCALE GENOMIC DNA]</scope>
    <source>
        <strain evidence="7 8">CCM 9025</strain>
    </source>
</reference>
<dbReference type="Proteomes" id="UP001197626">
    <property type="component" value="Chromosome"/>
</dbReference>
<evidence type="ECO:0000256" key="5">
    <source>
        <dbReference type="SAM" id="Coils"/>
    </source>
</evidence>
<organism evidence="7 8">
    <name type="scientific">Staphylococcus ratti</name>
    <dbReference type="NCBI Taxonomy" id="2892440"/>
    <lineage>
        <taxon>Bacteria</taxon>
        <taxon>Bacillati</taxon>
        <taxon>Bacillota</taxon>
        <taxon>Bacilli</taxon>
        <taxon>Bacillales</taxon>
        <taxon>Staphylococcaceae</taxon>
        <taxon>Staphylococcus</taxon>
    </lineage>
</organism>